<gene>
    <name evidence="2" type="ORF">BN2614_LOCUS1</name>
</gene>
<evidence type="ECO:0000256" key="1">
    <source>
        <dbReference type="SAM" id="MobiDB-lite"/>
    </source>
</evidence>
<reference evidence="2 3" key="1">
    <citation type="submission" date="2018-10" db="EMBL/GenBank/DDBJ databases">
        <authorList>
            <person name="Ekblom R."/>
            <person name="Jareborg N."/>
        </authorList>
    </citation>
    <scope>NUCLEOTIDE SEQUENCE [LARGE SCALE GENOMIC DNA]</scope>
    <source>
        <tissue evidence="2">Muscle</tissue>
    </source>
</reference>
<keyword evidence="3" id="KW-1185">Reference proteome</keyword>
<protein>
    <submittedName>
        <fullName evidence="2">Uncharacterized protein</fullName>
    </submittedName>
</protein>
<evidence type="ECO:0000313" key="3">
    <source>
        <dbReference type="Proteomes" id="UP000269945"/>
    </source>
</evidence>
<sequence length="141" mass="15611">PHRLLPLLLGEGECWAGVRRTVWDWRQAEAHAGESPDGRARPLRGVAGGRWSGGRVLSVSARLRAARSSSASSGSCPSPRRTAQEGKRRRWLLSLCPWQLRFRCYCQMKLPFSLLFKTKTKKRGGLSAVLGSCPAIMTHSL</sequence>
<proteinExistence type="predicted"/>
<evidence type="ECO:0000313" key="2">
    <source>
        <dbReference type="EMBL" id="VCW55139.1"/>
    </source>
</evidence>
<feature type="compositionally biased region" description="Low complexity" evidence="1">
    <location>
        <begin position="66"/>
        <end position="81"/>
    </location>
</feature>
<feature type="region of interest" description="Disordered" evidence="1">
    <location>
        <begin position="66"/>
        <end position="86"/>
    </location>
</feature>
<name>A0A9X9PTI3_GULGU</name>
<dbReference type="AlphaFoldDB" id="A0A9X9PTI3"/>
<dbReference type="EMBL" id="CYRY02000993">
    <property type="protein sequence ID" value="VCW55139.1"/>
    <property type="molecule type" value="Genomic_DNA"/>
</dbReference>
<comment type="caution">
    <text evidence="2">The sequence shown here is derived from an EMBL/GenBank/DDBJ whole genome shotgun (WGS) entry which is preliminary data.</text>
</comment>
<feature type="non-terminal residue" evidence="2">
    <location>
        <position position="1"/>
    </location>
</feature>
<organism evidence="2 3">
    <name type="scientific">Gulo gulo</name>
    <name type="common">Wolverine</name>
    <name type="synonym">Gluton</name>
    <dbReference type="NCBI Taxonomy" id="48420"/>
    <lineage>
        <taxon>Eukaryota</taxon>
        <taxon>Metazoa</taxon>
        <taxon>Chordata</taxon>
        <taxon>Craniata</taxon>
        <taxon>Vertebrata</taxon>
        <taxon>Euteleostomi</taxon>
        <taxon>Mammalia</taxon>
        <taxon>Eutheria</taxon>
        <taxon>Laurasiatheria</taxon>
        <taxon>Carnivora</taxon>
        <taxon>Caniformia</taxon>
        <taxon>Musteloidea</taxon>
        <taxon>Mustelidae</taxon>
        <taxon>Guloninae</taxon>
        <taxon>Gulo</taxon>
    </lineage>
</organism>
<accession>A0A9X9PTI3</accession>
<dbReference type="Proteomes" id="UP000269945">
    <property type="component" value="Unassembled WGS sequence"/>
</dbReference>